<proteinExistence type="predicted"/>
<dbReference type="SUPFAM" id="SSF56112">
    <property type="entry name" value="Protein kinase-like (PK-like)"/>
    <property type="match status" value="1"/>
</dbReference>
<gene>
    <name evidence="2" type="ORF">M9Y10_016712</name>
</gene>
<organism evidence="2 3">
    <name type="scientific">Tritrichomonas musculus</name>
    <dbReference type="NCBI Taxonomy" id="1915356"/>
    <lineage>
        <taxon>Eukaryota</taxon>
        <taxon>Metamonada</taxon>
        <taxon>Parabasalia</taxon>
        <taxon>Tritrichomonadida</taxon>
        <taxon>Tritrichomonadidae</taxon>
        <taxon>Tritrichomonas</taxon>
    </lineage>
</organism>
<protein>
    <recommendedName>
        <fullName evidence="1">Protein kinase domain-containing protein</fullName>
    </recommendedName>
</protein>
<dbReference type="CDD" id="cd00180">
    <property type="entry name" value="PKc"/>
    <property type="match status" value="1"/>
</dbReference>
<evidence type="ECO:0000313" key="2">
    <source>
        <dbReference type="EMBL" id="KAK8854155.1"/>
    </source>
</evidence>
<dbReference type="InterPro" id="IPR052945">
    <property type="entry name" value="Mitotic_Regulator"/>
</dbReference>
<sequence>MIEDILKIPQLIKNNEISFSKHEFIKVFEDYSFFAHTKNISIKEEEKQKIIQNIKESQLIIFSQSDRLKEGTENKYLILGFEKTLIILDQSATSISFLFKLVSINSEISVCFLSNTNNFVKEKIEIHNQEIEADEIFQEEIINFKNNCSIISNQTMIKIYSIICPSILGYLIKKSYYKTKRYRIEKLIQDIENNHTPETINENEYAELRIVGIGNLFICILIYHIQKGELYVIKKPKSKNPENTKLIKRESKNYSKIMHPFLPKFIGRIKDKDYIVIEYIKGQTLEKIAELELTFDDLTTIIFELLVIIKYFHDKGLICRDIKPNNIMIDEQKTVVMIDFDRLIESGKENDNFEHTLDLNTDTYMAPEIFDGEVTKYSFKSDIYSLGKVVEYLINQTESYHDPMKIKYQTEYSRIKQIFIKCIDKTDKNRPSISDLMFDFISKFQKEIFIEGLCSNYKMHFNNLNIFNKTFQNYKANQPEEQIILGVIYFEGQYITQNINKAIHYYSLAANQNHSDAQFNLGTIYYEGQYVTQNIDKAIHYYSLAANQNHSDAQFNLGTIYYEGQYVTQNIDKAIHYYSLAANQNHSDAQFNLGTIYYEGQYVTQNINKAIHYLSLAANQNYLKAQFNLGTIYYEGQYITQNIDKAIHYYSLAANQNHPRAQFILGIIYYEGQYITQNINKAIHYYSLAANQNHPDAQFILGTIYYEGQYVTQNIDKAIHYYSLAANQNYSDAQFYLGTIYYKGQYVTQNINKAIHYYSLAANQNHPDAQFILGVIYYKGQYVTQNIDKAIHYYSLAANQNYLKAQFNLGVIYYEGQYVTQNIDKAIHYLSLAANQNHPDAQFNLGFIYYEGQYVTQNIDKAIHYYSLAANQNHSDAQFILGTIYYEGQYVTQNIDKAIHYYSLAANQNYSDAQFILGIIYDEGQYVTQNIDKAIHYLSLAANQNHPDAQFNLGIIYYEGRYVTQNIDKAIHYYSLAANQNHPLAQLFIGLYYMTCVNSVSNIKKGTYYIMLASINGERTANFIHGFLLHEGKNVKRDIEKAIHYYKEASSFNIHYAKNNLGIIFKHGFSDKINKCIGNAIVYFEEAIRQKNDFLSMYNLAHLYMYDETIEEDINKSIELLIKSSDRFQLSKNLLCILLVKQFGFNIDTIKGKIEERTGEQKSFSNQIIELICDLCLFDKLTFEIMYESYRKKDFLYSSTFTIIQSSDLLKPKEKDIIHKYRNAKDISSLFYEGFGEDL</sequence>
<dbReference type="InterPro" id="IPR011009">
    <property type="entry name" value="Kinase-like_dom_sf"/>
</dbReference>
<name>A0ABR2HWZ4_9EUKA</name>
<reference evidence="2 3" key="1">
    <citation type="submission" date="2024-04" db="EMBL/GenBank/DDBJ databases">
        <title>Tritrichomonas musculus Genome.</title>
        <authorList>
            <person name="Alves-Ferreira E."/>
            <person name="Grigg M."/>
            <person name="Lorenzi H."/>
            <person name="Galac M."/>
        </authorList>
    </citation>
    <scope>NUCLEOTIDE SEQUENCE [LARGE SCALE GENOMIC DNA]</scope>
    <source>
        <strain evidence="2 3">EAF2021</strain>
    </source>
</reference>
<dbReference type="SMART" id="SM00220">
    <property type="entry name" value="S_TKc"/>
    <property type="match status" value="1"/>
</dbReference>
<dbReference type="Gene3D" id="1.10.510.10">
    <property type="entry name" value="Transferase(Phosphotransferase) domain 1"/>
    <property type="match status" value="1"/>
</dbReference>
<dbReference type="InterPro" id="IPR006597">
    <property type="entry name" value="Sel1-like"/>
</dbReference>
<dbReference type="PANTHER" id="PTHR43628">
    <property type="entry name" value="ACTIVATOR OF C KINASE PROTEIN 1-RELATED"/>
    <property type="match status" value="1"/>
</dbReference>
<accession>A0ABR2HWZ4</accession>
<dbReference type="PROSITE" id="PS50011">
    <property type="entry name" value="PROTEIN_KINASE_DOM"/>
    <property type="match status" value="1"/>
</dbReference>
<dbReference type="Gene3D" id="1.25.40.10">
    <property type="entry name" value="Tetratricopeptide repeat domain"/>
    <property type="match status" value="4"/>
</dbReference>
<dbReference type="InterPro" id="IPR011990">
    <property type="entry name" value="TPR-like_helical_dom_sf"/>
</dbReference>
<evidence type="ECO:0000259" key="1">
    <source>
        <dbReference type="PROSITE" id="PS50011"/>
    </source>
</evidence>
<dbReference type="PANTHER" id="PTHR43628:SF1">
    <property type="entry name" value="CHITIN SYNTHASE REGULATORY FACTOR 2-RELATED"/>
    <property type="match status" value="1"/>
</dbReference>
<dbReference type="InterPro" id="IPR000719">
    <property type="entry name" value="Prot_kinase_dom"/>
</dbReference>
<dbReference type="Proteomes" id="UP001470230">
    <property type="component" value="Unassembled WGS sequence"/>
</dbReference>
<dbReference type="Pfam" id="PF00069">
    <property type="entry name" value="Pkinase"/>
    <property type="match status" value="1"/>
</dbReference>
<comment type="caution">
    <text evidence="2">The sequence shown here is derived from an EMBL/GenBank/DDBJ whole genome shotgun (WGS) entry which is preliminary data.</text>
</comment>
<feature type="domain" description="Protein kinase" evidence="1">
    <location>
        <begin position="205"/>
        <end position="450"/>
    </location>
</feature>
<dbReference type="SUPFAM" id="SSF81901">
    <property type="entry name" value="HCP-like"/>
    <property type="match status" value="3"/>
</dbReference>
<dbReference type="EMBL" id="JAPFFF010000021">
    <property type="protein sequence ID" value="KAK8854155.1"/>
    <property type="molecule type" value="Genomic_DNA"/>
</dbReference>
<keyword evidence="3" id="KW-1185">Reference proteome</keyword>
<dbReference type="SMART" id="SM00671">
    <property type="entry name" value="SEL1"/>
    <property type="match status" value="18"/>
</dbReference>
<evidence type="ECO:0000313" key="3">
    <source>
        <dbReference type="Proteomes" id="UP001470230"/>
    </source>
</evidence>
<dbReference type="Pfam" id="PF08238">
    <property type="entry name" value="Sel1"/>
    <property type="match status" value="16"/>
</dbReference>